<dbReference type="InterPro" id="IPR009078">
    <property type="entry name" value="Ferritin-like_SF"/>
</dbReference>
<comment type="caution">
    <text evidence="3">The sequence shown here is derived from an EMBL/GenBank/DDBJ whole genome shotgun (WGS) entry which is preliminary data.</text>
</comment>
<feature type="signal peptide" evidence="1">
    <location>
        <begin position="1"/>
        <end position="25"/>
    </location>
</feature>
<keyword evidence="4" id="KW-1185">Reference proteome</keyword>
<dbReference type="RefSeq" id="WP_203734361.1">
    <property type="nucleotide sequence ID" value="NZ_BAAATX010000020.1"/>
</dbReference>
<dbReference type="Pfam" id="PF09968">
    <property type="entry name" value="DUF2202"/>
    <property type="match status" value="1"/>
</dbReference>
<dbReference type="Gene3D" id="1.20.1260.10">
    <property type="match status" value="1"/>
</dbReference>
<dbReference type="SUPFAM" id="SSF47240">
    <property type="entry name" value="Ferritin-like"/>
    <property type="match status" value="1"/>
</dbReference>
<evidence type="ECO:0000313" key="3">
    <source>
        <dbReference type="EMBL" id="GIE06505.1"/>
    </source>
</evidence>
<feature type="chain" id="PRO_5046026159" description="DUF2202 domain-containing protein" evidence="1">
    <location>
        <begin position="26"/>
        <end position="230"/>
    </location>
</feature>
<dbReference type="PROSITE" id="PS51318">
    <property type="entry name" value="TAT"/>
    <property type="match status" value="1"/>
</dbReference>
<organism evidence="3 4">
    <name type="scientific">Paractinoplanes durhamensis</name>
    <dbReference type="NCBI Taxonomy" id="113563"/>
    <lineage>
        <taxon>Bacteria</taxon>
        <taxon>Bacillati</taxon>
        <taxon>Actinomycetota</taxon>
        <taxon>Actinomycetes</taxon>
        <taxon>Micromonosporales</taxon>
        <taxon>Micromonosporaceae</taxon>
        <taxon>Paractinoplanes</taxon>
    </lineage>
</organism>
<gene>
    <name evidence="3" type="ORF">Adu01nite_78550</name>
</gene>
<accession>A0ABQ3Z9J5</accession>
<evidence type="ECO:0000313" key="4">
    <source>
        <dbReference type="Proteomes" id="UP000637628"/>
    </source>
</evidence>
<feature type="domain" description="DUF2202" evidence="2">
    <location>
        <begin position="97"/>
        <end position="225"/>
    </location>
</feature>
<sequence>MRTTTRRTVVLVAAGALGIGGIAVAAPALAGVGPFAGQPMAAVTPGPGGFGSGMGFGYGPGGSGMMGAGVRDGTCLDPAITAGRGTLTEQQKTTLGAMAQEEKLAYDLYTAFAGEYDMVVFDRVAASETQHLAAVRTLLTRYGVADPTAGRTAGQFSDPTVQATYDRLLAQGRAGRAAALQAGVTVEQTDIADLSAALDGLNAPDVTQAYTRLRMASQHHLAAFQNWSTR</sequence>
<protein>
    <recommendedName>
        <fullName evidence="2">DUF2202 domain-containing protein</fullName>
    </recommendedName>
</protein>
<proteinExistence type="predicted"/>
<dbReference type="EMBL" id="BOML01000064">
    <property type="protein sequence ID" value="GIE06505.1"/>
    <property type="molecule type" value="Genomic_DNA"/>
</dbReference>
<dbReference type="InterPro" id="IPR019243">
    <property type="entry name" value="DUF2202"/>
</dbReference>
<dbReference type="Proteomes" id="UP000637628">
    <property type="component" value="Unassembled WGS sequence"/>
</dbReference>
<evidence type="ECO:0000259" key="2">
    <source>
        <dbReference type="Pfam" id="PF09968"/>
    </source>
</evidence>
<dbReference type="InterPro" id="IPR006311">
    <property type="entry name" value="TAT_signal"/>
</dbReference>
<evidence type="ECO:0000256" key="1">
    <source>
        <dbReference type="SAM" id="SignalP"/>
    </source>
</evidence>
<dbReference type="InterPro" id="IPR012347">
    <property type="entry name" value="Ferritin-like"/>
</dbReference>
<keyword evidence="1" id="KW-0732">Signal</keyword>
<reference evidence="3 4" key="1">
    <citation type="submission" date="2021-01" db="EMBL/GenBank/DDBJ databases">
        <title>Whole genome shotgun sequence of Actinoplanes durhamensis NBRC 14914.</title>
        <authorList>
            <person name="Komaki H."/>
            <person name="Tamura T."/>
        </authorList>
    </citation>
    <scope>NUCLEOTIDE SEQUENCE [LARGE SCALE GENOMIC DNA]</scope>
    <source>
        <strain evidence="3 4">NBRC 14914</strain>
    </source>
</reference>
<dbReference type="CDD" id="cd01048">
    <property type="entry name" value="Ferritin_like_AB2"/>
    <property type="match status" value="1"/>
</dbReference>
<name>A0ABQ3Z9J5_9ACTN</name>